<dbReference type="InterPro" id="IPR009078">
    <property type="entry name" value="Ferritin-like_SF"/>
</dbReference>
<organism evidence="1 2">
    <name type="scientific">Tolypothrix bouteillei VB521301</name>
    <dbReference type="NCBI Taxonomy" id="1479485"/>
    <lineage>
        <taxon>Bacteria</taxon>
        <taxon>Bacillati</taxon>
        <taxon>Cyanobacteriota</taxon>
        <taxon>Cyanophyceae</taxon>
        <taxon>Nostocales</taxon>
        <taxon>Tolypothrichaceae</taxon>
        <taxon>Tolypothrix</taxon>
    </lineage>
</organism>
<sequence length="289" mass="33290">MKLGSENHKELFCRSFIESHINFEPEQLSWPTVDSVTLDRLHGIPFWKEALSTEQKAGAMVHTFAQTIGDPLLREAIALQGMEETRHFRLIKFLIEHYNIPISQSSEPGIPNNIKTAFIDFGFGECLDSFLAFGMFGIARKAGYMPEAFFHIFDPILNEEARHIMFFVNWVTYLQIQEGKKANWLRGVLALWHYQRALKEKISAFKGSDEERNQSFTATGAVNFMDNLTPELFLSTCLEENTKRMSAFDQRLLQPQLLPTLAKIALHVIKLMPEKRKDQTTRFSKVKES</sequence>
<reference evidence="1" key="2">
    <citation type="submission" date="2019-11" db="EMBL/GenBank/DDBJ databases">
        <title>Improved Assembly of Tolypothrix boutellei genome.</title>
        <authorList>
            <person name="Sarangi A.N."/>
            <person name="Mukherjee M."/>
            <person name="Ghosh S."/>
            <person name="Singh D."/>
            <person name="Das A."/>
            <person name="Kant S."/>
            <person name="Prusty A."/>
            <person name="Tripathy S."/>
        </authorList>
    </citation>
    <scope>NUCLEOTIDE SEQUENCE</scope>
    <source>
        <strain evidence="1">VB521301</strain>
    </source>
</reference>
<dbReference type="EMBL" id="JHEG04000001">
    <property type="protein sequence ID" value="KAF3890376.1"/>
    <property type="molecule type" value="Genomic_DNA"/>
</dbReference>
<reference evidence="1" key="1">
    <citation type="journal article" date="2015" name="Genome Announc.">
        <title>Draft Genome Sequence of Tolypothrix boutellei Strain VB521301.</title>
        <authorList>
            <person name="Chandrababunaidu M.M."/>
            <person name="Singh D."/>
            <person name="Sen D."/>
            <person name="Bhan S."/>
            <person name="Das S."/>
            <person name="Gupta A."/>
            <person name="Adhikary S.P."/>
            <person name="Tripathy S."/>
        </authorList>
    </citation>
    <scope>NUCLEOTIDE SEQUENCE</scope>
    <source>
        <strain evidence="1">VB521301</strain>
    </source>
</reference>
<accession>A0A8S9TDR7</accession>
<dbReference type="SUPFAM" id="SSF47240">
    <property type="entry name" value="Ferritin-like"/>
    <property type="match status" value="1"/>
</dbReference>
<name>A0A8S9TDR7_9CYAN</name>
<dbReference type="AlphaFoldDB" id="A0A8S9TDR7"/>
<comment type="caution">
    <text evidence="1">The sequence shown here is derived from an EMBL/GenBank/DDBJ whole genome shotgun (WGS) entry which is preliminary data.</text>
</comment>
<keyword evidence="2" id="KW-1185">Reference proteome</keyword>
<protein>
    <submittedName>
        <fullName evidence="1">Ferritin-like domain-containing protein</fullName>
    </submittedName>
</protein>
<dbReference type="Proteomes" id="UP000029738">
    <property type="component" value="Unassembled WGS sequence"/>
</dbReference>
<dbReference type="RefSeq" id="WP_038079417.1">
    <property type="nucleotide sequence ID" value="NZ_JHEG04000001.1"/>
</dbReference>
<gene>
    <name evidence="1" type="ORF">DA73_0400036710</name>
</gene>
<proteinExistence type="predicted"/>
<evidence type="ECO:0000313" key="2">
    <source>
        <dbReference type="Proteomes" id="UP000029738"/>
    </source>
</evidence>
<evidence type="ECO:0000313" key="1">
    <source>
        <dbReference type="EMBL" id="KAF3890376.1"/>
    </source>
</evidence>